<dbReference type="PANTHER" id="PTHR46696">
    <property type="entry name" value="P450, PUTATIVE (EUROFUNG)-RELATED"/>
    <property type="match status" value="1"/>
</dbReference>
<keyword evidence="3 8" id="KW-0349">Heme</keyword>
<dbReference type="AlphaFoldDB" id="A0A164N173"/>
<keyword evidence="5 8" id="KW-0560">Oxidoreductase</keyword>
<dbReference type="PRINTS" id="PR00359">
    <property type="entry name" value="BP450"/>
</dbReference>
<keyword evidence="6 8" id="KW-0408">Iron</keyword>
<keyword evidence="7 8" id="KW-0503">Monooxygenase</keyword>
<proteinExistence type="inferred from homology"/>
<dbReference type="OrthoDB" id="142769at2"/>
<evidence type="ECO:0000313" key="9">
    <source>
        <dbReference type="EMBL" id="KZM73873.1"/>
    </source>
</evidence>
<dbReference type="InterPro" id="IPR001128">
    <property type="entry name" value="Cyt_P450"/>
</dbReference>
<dbReference type="GO" id="GO:0005506">
    <property type="term" value="F:iron ion binding"/>
    <property type="evidence" value="ECO:0007669"/>
    <property type="project" value="InterPro"/>
</dbReference>
<dbReference type="InterPro" id="IPR036396">
    <property type="entry name" value="Cyt_P450_sf"/>
</dbReference>
<organism evidence="9 10">
    <name type="scientific">Nocardia terpenica</name>
    <dbReference type="NCBI Taxonomy" id="455432"/>
    <lineage>
        <taxon>Bacteria</taxon>
        <taxon>Bacillati</taxon>
        <taxon>Actinomycetota</taxon>
        <taxon>Actinomycetes</taxon>
        <taxon>Mycobacteriales</taxon>
        <taxon>Nocardiaceae</taxon>
        <taxon>Nocardia</taxon>
    </lineage>
</organism>
<comment type="similarity">
    <text evidence="2 8">Belongs to the cytochrome P450 family.</text>
</comment>
<evidence type="ECO:0000313" key="10">
    <source>
        <dbReference type="Proteomes" id="UP000076512"/>
    </source>
</evidence>
<dbReference type="STRING" id="455432.AWN90_35670"/>
<dbReference type="InterPro" id="IPR017972">
    <property type="entry name" value="Cyt_P450_CS"/>
</dbReference>
<dbReference type="PANTHER" id="PTHR46696:SF1">
    <property type="entry name" value="CYTOCHROME P450 YJIB-RELATED"/>
    <property type="match status" value="1"/>
</dbReference>
<gene>
    <name evidence="9" type="ORF">AWN90_35670</name>
</gene>
<dbReference type="Proteomes" id="UP000076512">
    <property type="component" value="Unassembled WGS sequence"/>
</dbReference>
<sequence length="397" mass="43690">MTEVVALDTAFLGDPHRLFTRLREREPVCVAELPGGERFWLVTRYEDVRAVLTDPAIGKDAAGLLRAQGLPGPTADSMQTHMLNSDPPDHTRLRRLISKVFTGRAVERLRPRITELADDLIAAVAAHDEVDLLAEFAYPLPLTVICELLGVDTDDRDDFRRWSTTIAGTGTLREMRDASARMRAYLVSSIARKRARPRSDLLSELVHARDGSDALSERELVSTSFLLLFAGHETTVNLIASGTLALLRNPDQWAALRADRSLIPGAIEEFLRYESPVNLTSSRYTKRATRIGGVDIPAGEFVVVALGSANRDAARFADPDGVRISRPAGGHLAFGHGIHYCLGAPLARLEGEIAFDRLLTAFPDLSLAVDPDRLTWRESAHIRGLTTLPVRLRPTRG</sequence>
<evidence type="ECO:0000256" key="8">
    <source>
        <dbReference type="RuleBase" id="RU000461"/>
    </source>
</evidence>
<dbReference type="CDD" id="cd11029">
    <property type="entry name" value="CYP107-like"/>
    <property type="match status" value="1"/>
</dbReference>
<reference evidence="9 10" key="1">
    <citation type="submission" date="2016-04" db="EMBL/GenBank/DDBJ databases">
        <authorList>
            <person name="Evans L.H."/>
            <person name="Alamgir A."/>
            <person name="Owens N."/>
            <person name="Weber N.D."/>
            <person name="Virtaneva K."/>
            <person name="Barbian K."/>
            <person name="Babar A."/>
            <person name="Rosenke K."/>
        </authorList>
    </citation>
    <scope>NUCLEOTIDE SEQUENCE [LARGE SCALE GENOMIC DNA]</scope>
    <source>
        <strain evidence="9 10">IFM 0406</strain>
    </source>
</reference>
<dbReference type="PROSITE" id="PS00086">
    <property type="entry name" value="CYTOCHROME_P450"/>
    <property type="match status" value="1"/>
</dbReference>
<dbReference type="GO" id="GO:0004497">
    <property type="term" value="F:monooxygenase activity"/>
    <property type="evidence" value="ECO:0007669"/>
    <property type="project" value="UniProtKB-KW"/>
</dbReference>
<evidence type="ECO:0000256" key="2">
    <source>
        <dbReference type="ARBA" id="ARBA00010617"/>
    </source>
</evidence>
<dbReference type="FunFam" id="1.10.630.10:FF:000018">
    <property type="entry name" value="Cytochrome P450 monooxygenase"/>
    <property type="match status" value="1"/>
</dbReference>
<protein>
    <submittedName>
        <fullName evidence="9">Cytochrome</fullName>
    </submittedName>
</protein>
<evidence type="ECO:0000256" key="6">
    <source>
        <dbReference type="ARBA" id="ARBA00023004"/>
    </source>
</evidence>
<evidence type="ECO:0000256" key="5">
    <source>
        <dbReference type="ARBA" id="ARBA00023002"/>
    </source>
</evidence>
<dbReference type="GO" id="GO:0020037">
    <property type="term" value="F:heme binding"/>
    <property type="evidence" value="ECO:0007669"/>
    <property type="project" value="InterPro"/>
</dbReference>
<dbReference type="GO" id="GO:0016705">
    <property type="term" value="F:oxidoreductase activity, acting on paired donors, with incorporation or reduction of molecular oxygen"/>
    <property type="evidence" value="ECO:0007669"/>
    <property type="project" value="InterPro"/>
</dbReference>
<comment type="cofactor">
    <cofactor evidence="1">
        <name>heme</name>
        <dbReference type="ChEBI" id="CHEBI:30413"/>
    </cofactor>
</comment>
<evidence type="ECO:0000256" key="3">
    <source>
        <dbReference type="ARBA" id="ARBA00022617"/>
    </source>
</evidence>
<dbReference type="Pfam" id="PF00067">
    <property type="entry name" value="p450"/>
    <property type="match status" value="2"/>
</dbReference>
<dbReference type="InterPro" id="IPR002397">
    <property type="entry name" value="Cyt_P450_B"/>
</dbReference>
<comment type="caution">
    <text evidence="9">The sequence shown here is derived from an EMBL/GenBank/DDBJ whole genome shotgun (WGS) entry which is preliminary data.</text>
</comment>
<name>A0A164N173_9NOCA</name>
<dbReference type="Gene3D" id="1.10.630.10">
    <property type="entry name" value="Cytochrome P450"/>
    <property type="match status" value="1"/>
</dbReference>
<keyword evidence="10" id="KW-1185">Reference proteome</keyword>
<evidence type="ECO:0000256" key="4">
    <source>
        <dbReference type="ARBA" id="ARBA00022723"/>
    </source>
</evidence>
<evidence type="ECO:0000256" key="7">
    <source>
        <dbReference type="ARBA" id="ARBA00023033"/>
    </source>
</evidence>
<accession>A0A164N173</accession>
<dbReference type="SUPFAM" id="SSF48264">
    <property type="entry name" value="Cytochrome P450"/>
    <property type="match status" value="1"/>
</dbReference>
<dbReference type="EMBL" id="LWGR01000007">
    <property type="protein sequence ID" value="KZM73873.1"/>
    <property type="molecule type" value="Genomic_DNA"/>
</dbReference>
<dbReference type="RefSeq" id="WP_067592064.1">
    <property type="nucleotide sequence ID" value="NZ_JABMCZ010000001.1"/>
</dbReference>
<keyword evidence="4 8" id="KW-0479">Metal-binding</keyword>
<evidence type="ECO:0000256" key="1">
    <source>
        <dbReference type="ARBA" id="ARBA00001971"/>
    </source>
</evidence>